<proteinExistence type="predicted"/>
<organism evidence="3 4">
    <name type="scientific">Heterorhabditis bacteriophora</name>
    <name type="common">Entomopathogenic nematode worm</name>
    <dbReference type="NCBI Taxonomy" id="37862"/>
    <lineage>
        <taxon>Eukaryota</taxon>
        <taxon>Metazoa</taxon>
        <taxon>Ecdysozoa</taxon>
        <taxon>Nematoda</taxon>
        <taxon>Chromadorea</taxon>
        <taxon>Rhabditida</taxon>
        <taxon>Rhabditina</taxon>
        <taxon>Rhabditomorpha</taxon>
        <taxon>Strongyloidea</taxon>
        <taxon>Heterorhabditidae</taxon>
        <taxon>Heterorhabditis</taxon>
    </lineage>
</organism>
<reference evidence="4" key="1">
    <citation type="submission" date="2016-11" db="UniProtKB">
        <authorList>
            <consortium name="WormBaseParasite"/>
        </authorList>
    </citation>
    <scope>IDENTIFICATION</scope>
</reference>
<evidence type="ECO:0000313" key="4">
    <source>
        <dbReference type="WBParaSite" id="Hba_10389"/>
    </source>
</evidence>
<feature type="compositionally biased region" description="Polar residues" evidence="1">
    <location>
        <begin position="1"/>
        <end position="12"/>
    </location>
</feature>
<feature type="region of interest" description="Disordered" evidence="1">
    <location>
        <begin position="1"/>
        <end position="43"/>
    </location>
</feature>
<sequence length="309" mass="36127">MNQNLTYTTYTSDPRGGAPQGQQQQSQGRQPSQSTINTMRLAPVDNDEKRISQLLDTYFIDQPAPSTSATWSGTHPQTVQRRAHNNRRRMRQMQNALAAVKHRTRKKQRLLDNGNCMELELKTLSNKLPLIFFCLLKLLIDRLIVCLLMNEKFQIIYALFLDPTYVGSCGRSPSSSAHFWWTFGCTPTGTTSTNHLHNWWYDGEWTTRTAANYKSVWSPAPSRQRITHLLRQHFTLIQIRHLFRRREKMNTLSQLQCYPPPPQMYFRKVPYKVVFLHCLQALLVHLKAGWYVVSRIFYNLLLLALLFHF</sequence>
<dbReference type="Proteomes" id="UP000095283">
    <property type="component" value="Unplaced"/>
</dbReference>
<feature type="compositionally biased region" description="Low complexity" evidence="1">
    <location>
        <begin position="14"/>
        <end position="34"/>
    </location>
</feature>
<dbReference type="AlphaFoldDB" id="A0A1I7WYP8"/>
<evidence type="ECO:0000313" key="3">
    <source>
        <dbReference type="Proteomes" id="UP000095283"/>
    </source>
</evidence>
<dbReference type="CDD" id="cd14686">
    <property type="entry name" value="bZIP"/>
    <property type="match status" value="1"/>
</dbReference>
<protein>
    <submittedName>
        <fullName evidence="4">BZIP domain-containing protein</fullName>
    </submittedName>
</protein>
<evidence type="ECO:0000259" key="2">
    <source>
        <dbReference type="PROSITE" id="PS00036"/>
    </source>
</evidence>
<feature type="domain" description="BZIP" evidence="2">
    <location>
        <begin position="91"/>
        <end position="105"/>
    </location>
</feature>
<dbReference type="GO" id="GO:0003700">
    <property type="term" value="F:DNA-binding transcription factor activity"/>
    <property type="evidence" value="ECO:0007669"/>
    <property type="project" value="InterPro"/>
</dbReference>
<dbReference type="InterPro" id="IPR004827">
    <property type="entry name" value="bZIP"/>
</dbReference>
<dbReference type="WBParaSite" id="Hba_10389">
    <property type="protein sequence ID" value="Hba_10389"/>
    <property type="gene ID" value="Hba_10389"/>
</dbReference>
<name>A0A1I7WYP8_HETBA</name>
<accession>A0A1I7WYP8</accession>
<evidence type="ECO:0000256" key="1">
    <source>
        <dbReference type="SAM" id="MobiDB-lite"/>
    </source>
</evidence>
<dbReference type="PROSITE" id="PS00036">
    <property type="entry name" value="BZIP_BASIC"/>
    <property type="match status" value="1"/>
</dbReference>
<keyword evidence="3" id="KW-1185">Reference proteome</keyword>